<organism evidence="2 3">
    <name type="scientific">Umezawaea endophytica</name>
    <dbReference type="NCBI Taxonomy" id="1654476"/>
    <lineage>
        <taxon>Bacteria</taxon>
        <taxon>Bacillati</taxon>
        <taxon>Actinomycetota</taxon>
        <taxon>Actinomycetes</taxon>
        <taxon>Pseudonocardiales</taxon>
        <taxon>Pseudonocardiaceae</taxon>
        <taxon>Umezawaea</taxon>
    </lineage>
</organism>
<dbReference type="AlphaFoldDB" id="A0A9X2VLE3"/>
<evidence type="ECO:0000313" key="2">
    <source>
        <dbReference type="EMBL" id="MCS7478579.1"/>
    </source>
</evidence>
<keyword evidence="1" id="KW-0472">Membrane</keyword>
<proteinExistence type="predicted"/>
<dbReference type="Proteomes" id="UP001141259">
    <property type="component" value="Unassembled WGS sequence"/>
</dbReference>
<keyword evidence="1" id="KW-0812">Transmembrane</keyword>
<accession>A0A9X2VLE3</accession>
<sequence>MAKSNLRKTRKAVEFGRLQWVALLVGLFHLGTAVHPLFAFDTTDPSLRVCTGVLGVVMARKWENARRFGIALVVGYGGLVLSQFAAPAEMEPVTLIYARTALSGLLIVVLSVRGAAPVGKGAK</sequence>
<comment type="caution">
    <text evidence="2">The sequence shown here is derived from an EMBL/GenBank/DDBJ whole genome shotgun (WGS) entry which is preliminary data.</text>
</comment>
<dbReference type="EMBL" id="JANYMP010000007">
    <property type="protein sequence ID" value="MCS7478579.1"/>
    <property type="molecule type" value="Genomic_DNA"/>
</dbReference>
<feature type="transmembrane region" description="Helical" evidence="1">
    <location>
        <begin position="94"/>
        <end position="116"/>
    </location>
</feature>
<feature type="transmembrane region" description="Helical" evidence="1">
    <location>
        <begin position="69"/>
        <end position="88"/>
    </location>
</feature>
<reference evidence="2" key="1">
    <citation type="submission" date="2022-08" db="EMBL/GenBank/DDBJ databases">
        <authorList>
            <person name="Tistechok S."/>
            <person name="Samborskyy M."/>
            <person name="Roman I."/>
        </authorList>
    </citation>
    <scope>NUCLEOTIDE SEQUENCE</scope>
    <source>
        <strain evidence="2">DSM 103496</strain>
    </source>
</reference>
<name>A0A9X2VLE3_9PSEU</name>
<dbReference type="RefSeq" id="WP_259624085.1">
    <property type="nucleotide sequence ID" value="NZ_JANYMP010000007.1"/>
</dbReference>
<keyword evidence="1" id="KW-1133">Transmembrane helix</keyword>
<evidence type="ECO:0000256" key="1">
    <source>
        <dbReference type="SAM" id="Phobius"/>
    </source>
</evidence>
<protein>
    <submittedName>
        <fullName evidence="2">Uncharacterized protein</fullName>
    </submittedName>
</protein>
<keyword evidence="3" id="KW-1185">Reference proteome</keyword>
<gene>
    <name evidence="2" type="ORF">NZH93_17095</name>
</gene>
<evidence type="ECO:0000313" key="3">
    <source>
        <dbReference type="Proteomes" id="UP001141259"/>
    </source>
</evidence>